<keyword evidence="6" id="KW-1185">Reference proteome</keyword>
<dbReference type="SUPFAM" id="SSF55447">
    <property type="entry name" value="CO dehydrogenase flavoprotein C-terminal domain-like"/>
    <property type="match status" value="1"/>
</dbReference>
<dbReference type="PROSITE" id="PS51387">
    <property type="entry name" value="FAD_PCMH"/>
    <property type="match status" value="1"/>
</dbReference>
<evidence type="ECO:0000313" key="5">
    <source>
        <dbReference type="EMBL" id="SEO72434.1"/>
    </source>
</evidence>
<keyword evidence="2" id="KW-0274">FAD</keyword>
<evidence type="ECO:0000256" key="3">
    <source>
        <dbReference type="ARBA" id="ARBA00023002"/>
    </source>
</evidence>
<dbReference type="AlphaFoldDB" id="A0A1H8S1X2"/>
<dbReference type="InterPro" id="IPR036318">
    <property type="entry name" value="FAD-bd_PCMH-like_sf"/>
</dbReference>
<gene>
    <name evidence="5" type="ORF">SAMN04488052_102398</name>
</gene>
<dbReference type="Gene3D" id="3.30.390.50">
    <property type="entry name" value="CO dehydrogenase flavoprotein, C-terminal domain"/>
    <property type="match status" value="1"/>
</dbReference>
<accession>A0A1H8S1X2</accession>
<dbReference type="InterPro" id="IPR002346">
    <property type="entry name" value="Mopterin_DH_FAD-bd"/>
</dbReference>
<dbReference type="Gene3D" id="3.30.43.10">
    <property type="entry name" value="Uridine Diphospho-n-acetylenolpyruvylglucosamine Reductase, domain 2"/>
    <property type="match status" value="1"/>
</dbReference>
<proteinExistence type="predicted"/>
<dbReference type="InterPro" id="IPR051312">
    <property type="entry name" value="Diverse_Substr_Oxidored"/>
</dbReference>
<evidence type="ECO:0000256" key="2">
    <source>
        <dbReference type="ARBA" id="ARBA00022827"/>
    </source>
</evidence>
<evidence type="ECO:0000313" key="6">
    <source>
        <dbReference type="Proteomes" id="UP000199657"/>
    </source>
</evidence>
<feature type="domain" description="FAD-binding PCMH-type" evidence="4">
    <location>
        <begin position="1"/>
        <end position="177"/>
    </location>
</feature>
<name>A0A1H8S1X2_9GAMM</name>
<protein>
    <submittedName>
        <fullName evidence="5">Carbon monoxide dehydrogenase, medium subunit</fullName>
    </submittedName>
</protein>
<reference evidence="5 6" key="1">
    <citation type="submission" date="2016-10" db="EMBL/GenBank/DDBJ databases">
        <authorList>
            <person name="de Groot N.N."/>
        </authorList>
    </citation>
    <scope>NUCLEOTIDE SEQUENCE [LARGE SCALE GENOMIC DNA]</scope>
    <source>
        <strain evidence="5 6">CGMCC 1.6291</strain>
    </source>
</reference>
<dbReference type="EMBL" id="FOEG01000002">
    <property type="protein sequence ID" value="SEO72434.1"/>
    <property type="molecule type" value="Genomic_DNA"/>
</dbReference>
<dbReference type="GO" id="GO:0071949">
    <property type="term" value="F:FAD binding"/>
    <property type="evidence" value="ECO:0007669"/>
    <property type="project" value="InterPro"/>
</dbReference>
<sequence>MIPGNFEYHSASGVDEAVALLARHGDSGKLLAGGHSLLPMMKLRFAEPAHLIDLNGIAELRGISEEGDLLVIGSMTSENALIDSAILQQRCPVLPEVARLIADPQVRNRGTIGGDALHGDPGNDHPAVLMALEAEFVIRSAAGERREPANGFYLGPYLTALRDDDLVTAIRVPVPAADHGWAYAKFKRKTGDYATAATCCLLEMEGDTCRRARITLTNVGPTPLRAEDAEEVLVGHTVDAAAIERAAQAAMSICEPAADLRGSPEYKTHMAGEMTRRAITTALRRTRGE</sequence>
<evidence type="ECO:0000256" key="1">
    <source>
        <dbReference type="ARBA" id="ARBA00022630"/>
    </source>
</evidence>
<dbReference type="OrthoDB" id="9775084at2"/>
<dbReference type="Proteomes" id="UP000199657">
    <property type="component" value="Unassembled WGS sequence"/>
</dbReference>
<dbReference type="InterPro" id="IPR016166">
    <property type="entry name" value="FAD-bd_PCMH"/>
</dbReference>
<dbReference type="InterPro" id="IPR005107">
    <property type="entry name" value="CO_DH_flav_C"/>
</dbReference>
<dbReference type="STRING" id="406100.SAMN04488052_102398"/>
<keyword evidence="1" id="KW-0285">Flavoprotein</keyword>
<dbReference type="Pfam" id="PF03450">
    <property type="entry name" value="CO_deh_flav_C"/>
    <property type="match status" value="1"/>
</dbReference>
<dbReference type="PANTHER" id="PTHR42659:SF2">
    <property type="entry name" value="XANTHINE DEHYDROGENASE SUBUNIT C-RELATED"/>
    <property type="match status" value="1"/>
</dbReference>
<dbReference type="InterPro" id="IPR016169">
    <property type="entry name" value="FAD-bd_PCMH_sub2"/>
</dbReference>
<dbReference type="RefSeq" id="WP_091641192.1">
    <property type="nucleotide sequence ID" value="NZ_FOEG01000002.1"/>
</dbReference>
<dbReference type="InterPro" id="IPR016167">
    <property type="entry name" value="FAD-bd_PCMH_sub1"/>
</dbReference>
<dbReference type="PANTHER" id="PTHR42659">
    <property type="entry name" value="XANTHINE DEHYDROGENASE SUBUNIT C-RELATED"/>
    <property type="match status" value="1"/>
</dbReference>
<organism evidence="5 6">
    <name type="scientific">Aquisalimonas asiatica</name>
    <dbReference type="NCBI Taxonomy" id="406100"/>
    <lineage>
        <taxon>Bacteria</taxon>
        <taxon>Pseudomonadati</taxon>
        <taxon>Pseudomonadota</taxon>
        <taxon>Gammaproteobacteria</taxon>
        <taxon>Chromatiales</taxon>
        <taxon>Ectothiorhodospiraceae</taxon>
        <taxon>Aquisalimonas</taxon>
    </lineage>
</organism>
<dbReference type="GO" id="GO:0016491">
    <property type="term" value="F:oxidoreductase activity"/>
    <property type="evidence" value="ECO:0007669"/>
    <property type="project" value="UniProtKB-KW"/>
</dbReference>
<dbReference type="Pfam" id="PF00941">
    <property type="entry name" value="FAD_binding_5"/>
    <property type="match status" value="1"/>
</dbReference>
<keyword evidence="3" id="KW-0560">Oxidoreductase</keyword>
<dbReference type="Gene3D" id="3.30.465.10">
    <property type="match status" value="1"/>
</dbReference>
<dbReference type="SUPFAM" id="SSF56176">
    <property type="entry name" value="FAD-binding/transporter-associated domain-like"/>
    <property type="match status" value="1"/>
</dbReference>
<dbReference type="SMART" id="SM01092">
    <property type="entry name" value="CO_deh_flav_C"/>
    <property type="match status" value="1"/>
</dbReference>
<dbReference type="InterPro" id="IPR036683">
    <property type="entry name" value="CO_DH_flav_C_dom_sf"/>
</dbReference>
<evidence type="ECO:0000259" key="4">
    <source>
        <dbReference type="PROSITE" id="PS51387"/>
    </source>
</evidence>
<dbReference type="FunFam" id="3.30.465.10:FF:000017">
    <property type="entry name" value="Xanthine dehydrogenase, FAD binding subunit"/>
    <property type="match status" value="1"/>
</dbReference>